<comment type="similarity">
    <text evidence="4 11">Belongs to the glycosyl hydrolase 29 family.</text>
</comment>
<comment type="caution">
    <text evidence="15">The sequence shown here is derived from an EMBL/GenBank/DDBJ whole genome shotgun (WGS) entry which is preliminary data.</text>
</comment>
<comment type="subunit">
    <text evidence="5">Homotetramer.</text>
</comment>
<evidence type="ECO:0000256" key="1">
    <source>
        <dbReference type="ARBA" id="ARBA00000321"/>
    </source>
</evidence>
<dbReference type="EC" id="3.2.1.51" evidence="6"/>
<keyword evidence="16" id="KW-1185">Reference proteome</keyword>
<sequence>MAAVNKSVLLLTLSFCLPIAVSCKRYLPTWDSIDSRPIPDWYDEGKIGIFIHWGVFSVPSFSTEWFWYQWEGRKLQPYIDFMTKNYRPDFTYADFASMFTAEFYDPIQWAQIFKASGAKYIALTTKHHEGFCNWDTKYSFNWNSMDVGPKRDLVGELASALRLTTDIRFGIYHSLFEWFHPLYLQDASNNYTTQDFVKFKTMPELYELVNQYMPEFIFSDGDWMVDDFYWNATDFIAWLYNDSPVKDTIVVNDRWGQNIRCKHGGVLDCDDRYNPGVLQKRKWENCMTIDRDSWGYRRNSQLDGYITIEEILSNLAETVSCGGNLLVNIGPTHDGRILPIFEERLRQMGQWLEVNGEAIYATKPWVYQNDTLAPDVWYTSKNETDTLSVYAIVLDWPEGDTLTLGAPATSHATTVSLLGYPDMFSWKSGSMGGIIINIPSIPFNKIPCQWAWVFKFQGLKN</sequence>
<dbReference type="Proteomes" id="UP001634394">
    <property type="component" value="Unassembled WGS sequence"/>
</dbReference>
<comment type="catalytic activity">
    <reaction evidence="2">
        <text>a neolactoside IV(2)-alpha-Fuc-nLc4Cer(d18:0) + H2O = a neolactoside nLc4Cer(d18:0) + L-fucose</text>
        <dbReference type="Rhea" id="RHEA:49308"/>
        <dbReference type="ChEBI" id="CHEBI:2181"/>
        <dbReference type="ChEBI" id="CHEBI:15377"/>
        <dbReference type="ChEBI" id="CHEBI:91119"/>
        <dbReference type="ChEBI" id="CHEBI:91121"/>
    </reaction>
    <physiologicalReaction direction="left-to-right" evidence="2">
        <dbReference type="Rhea" id="RHEA:49309"/>
    </physiologicalReaction>
</comment>
<evidence type="ECO:0000256" key="2">
    <source>
        <dbReference type="ARBA" id="ARBA00000419"/>
    </source>
</evidence>
<evidence type="ECO:0000256" key="4">
    <source>
        <dbReference type="ARBA" id="ARBA00007951"/>
    </source>
</evidence>
<evidence type="ECO:0000256" key="11">
    <source>
        <dbReference type="PIRNR" id="PIRNR001092"/>
    </source>
</evidence>
<dbReference type="EMBL" id="JBJQND010000005">
    <property type="protein sequence ID" value="KAL3876027.1"/>
    <property type="molecule type" value="Genomic_DNA"/>
</dbReference>
<dbReference type="InterPro" id="IPR017853">
    <property type="entry name" value="GH"/>
</dbReference>
<protein>
    <recommendedName>
        <fullName evidence="6">alpha-L-fucosidase</fullName>
        <ecNumber evidence="6">3.2.1.51</ecNumber>
    </recommendedName>
</protein>
<dbReference type="FunFam" id="2.60.40.1180:FF:000013">
    <property type="entry name" value="Alpha-L-fucosidase"/>
    <property type="match status" value="1"/>
</dbReference>
<feature type="domain" description="Glycoside hydrolase family 29 N-terminal" evidence="13">
    <location>
        <begin position="23"/>
        <end position="357"/>
    </location>
</feature>
<dbReference type="Gene3D" id="2.60.40.1180">
    <property type="entry name" value="Golgi alpha-mannosidase II"/>
    <property type="match status" value="1"/>
</dbReference>
<evidence type="ECO:0000313" key="16">
    <source>
        <dbReference type="Proteomes" id="UP001634394"/>
    </source>
</evidence>
<proteinExistence type="inferred from homology"/>
<dbReference type="EMBL" id="JBJQND010000005">
    <property type="protein sequence ID" value="KAL3876026.1"/>
    <property type="molecule type" value="Genomic_DNA"/>
</dbReference>
<dbReference type="InterPro" id="IPR057739">
    <property type="entry name" value="Glyco_hydro_29_N"/>
</dbReference>
<dbReference type="PANTHER" id="PTHR10030">
    <property type="entry name" value="ALPHA-L-FUCOSIDASE"/>
    <property type="match status" value="1"/>
</dbReference>
<feature type="site" description="May be important for catalysis" evidence="12">
    <location>
        <position position="286"/>
    </location>
</feature>
<dbReference type="SMART" id="SM00812">
    <property type="entry name" value="Alpha_L_fucos"/>
    <property type="match status" value="1"/>
</dbReference>
<dbReference type="InterPro" id="IPR016286">
    <property type="entry name" value="FUC_metazoa-typ"/>
</dbReference>
<feature type="signal peptide" evidence="11">
    <location>
        <begin position="1"/>
        <end position="23"/>
    </location>
</feature>
<dbReference type="PANTHER" id="PTHR10030:SF37">
    <property type="entry name" value="ALPHA-L-FUCOSIDASE-RELATED"/>
    <property type="match status" value="1"/>
</dbReference>
<dbReference type="Pfam" id="PF16757">
    <property type="entry name" value="Fucosidase_C"/>
    <property type="match status" value="1"/>
</dbReference>
<dbReference type="FunFam" id="3.20.20.80:FF:000027">
    <property type="entry name" value="Alpha-L-fucosidase"/>
    <property type="match status" value="1"/>
</dbReference>
<evidence type="ECO:0000256" key="6">
    <source>
        <dbReference type="ARBA" id="ARBA00012662"/>
    </source>
</evidence>
<evidence type="ECO:0000256" key="3">
    <source>
        <dbReference type="ARBA" id="ARBA00004071"/>
    </source>
</evidence>
<dbReference type="PRINTS" id="PR00741">
    <property type="entry name" value="GLHYDRLASE29"/>
</dbReference>
<dbReference type="SUPFAM" id="SSF51445">
    <property type="entry name" value="(Trans)glycosidases"/>
    <property type="match status" value="1"/>
</dbReference>
<comment type="function">
    <text evidence="3">Alpha-L-fucosidase is responsible for hydrolyzing the alpha-1,6-linked fucose joined to the reducing-end N-acetylglucosamine of the carbohydrate moieties of glycoproteins.</text>
</comment>
<keyword evidence="10 11" id="KW-0326">Glycosidase</keyword>
<dbReference type="GO" id="GO:0004560">
    <property type="term" value="F:alpha-L-fucosidase activity"/>
    <property type="evidence" value="ECO:0007669"/>
    <property type="project" value="UniProtKB-EC"/>
</dbReference>
<dbReference type="AlphaFoldDB" id="A0ABD3WQG6"/>
<dbReference type="InterPro" id="IPR018526">
    <property type="entry name" value="Glyco_hydro_29_CS"/>
</dbReference>
<evidence type="ECO:0000256" key="8">
    <source>
        <dbReference type="ARBA" id="ARBA00022801"/>
    </source>
</evidence>
<keyword evidence="7 11" id="KW-0732">Signal</keyword>
<evidence type="ECO:0000256" key="12">
    <source>
        <dbReference type="PIRSR" id="PIRSR001092-1"/>
    </source>
</evidence>
<evidence type="ECO:0000256" key="7">
    <source>
        <dbReference type="ARBA" id="ARBA00022729"/>
    </source>
</evidence>
<dbReference type="InterPro" id="IPR000933">
    <property type="entry name" value="Glyco_hydro_29"/>
</dbReference>
<keyword evidence="8 11" id="KW-0378">Hydrolase</keyword>
<evidence type="ECO:0000256" key="9">
    <source>
        <dbReference type="ARBA" id="ARBA00023180"/>
    </source>
</evidence>
<evidence type="ECO:0000256" key="5">
    <source>
        <dbReference type="ARBA" id="ARBA00011881"/>
    </source>
</evidence>
<evidence type="ECO:0000313" key="15">
    <source>
        <dbReference type="EMBL" id="KAL3876027.1"/>
    </source>
</evidence>
<evidence type="ECO:0000256" key="10">
    <source>
        <dbReference type="ARBA" id="ARBA00023295"/>
    </source>
</evidence>
<dbReference type="InterPro" id="IPR013780">
    <property type="entry name" value="Glyco_hydro_b"/>
</dbReference>
<dbReference type="PROSITE" id="PS00385">
    <property type="entry name" value="ALPHA_L_FUCOSIDASE"/>
    <property type="match status" value="1"/>
</dbReference>
<gene>
    <name evidence="15" type="ORF">ACJMK2_033914</name>
</gene>
<organism evidence="15 16">
    <name type="scientific">Sinanodonta woodiana</name>
    <name type="common">Chinese pond mussel</name>
    <name type="synonym">Anodonta woodiana</name>
    <dbReference type="NCBI Taxonomy" id="1069815"/>
    <lineage>
        <taxon>Eukaryota</taxon>
        <taxon>Metazoa</taxon>
        <taxon>Spiralia</taxon>
        <taxon>Lophotrochozoa</taxon>
        <taxon>Mollusca</taxon>
        <taxon>Bivalvia</taxon>
        <taxon>Autobranchia</taxon>
        <taxon>Heteroconchia</taxon>
        <taxon>Palaeoheterodonta</taxon>
        <taxon>Unionida</taxon>
        <taxon>Unionoidea</taxon>
        <taxon>Unionidae</taxon>
        <taxon>Unioninae</taxon>
        <taxon>Sinanodonta</taxon>
    </lineage>
</organism>
<feature type="chain" id="PRO_5044536605" description="alpha-L-fucosidase" evidence="11">
    <location>
        <begin position="24"/>
        <end position="461"/>
    </location>
</feature>
<dbReference type="Gene3D" id="3.20.20.80">
    <property type="entry name" value="Glycosidases"/>
    <property type="match status" value="1"/>
</dbReference>
<keyword evidence="9" id="KW-0325">Glycoprotein</keyword>
<dbReference type="PIRSF" id="PIRSF001092">
    <property type="entry name" value="Alpha-L-fucosidase"/>
    <property type="match status" value="1"/>
</dbReference>
<dbReference type="Pfam" id="PF01120">
    <property type="entry name" value="Alpha_L_fucos"/>
    <property type="match status" value="1"/>
</dbReference>
<evidence type="ECO:0000259" key="14">
    <source>
        <dbReference type="Pfam" id="PF16757"/>
    </source>
</evidence>
<feature type="domain" description="Alpha-L-fucosidase C-terminal" evidence="14">
    <location>
        <begin position="368"/>
        <end position="456"/>
    </location>
</feature>
<dbReference type="PROSITE" id="PS51257">
    <property type="entry name" value="PROKAR_LIPOPROTEIN"/>
    <property type="match status" value="1"/>
</dbReference>
<evidence type="ECO:0000259" key="13">
    <source>
        <dbReference type="Pfam" id="PF01120"/>
    </source>
</evidence>
<accession>A0ABD3WQG6</accession>
<reference evidence="15 16" key="1">
    <citation type="submission" date="2024-11" db="EMBL/GenBank/DDBJ databases">
        <title>Chromosome-level genome assembly of the freshwater bivalve Anodonta woodiana.</title>
        <authorList>
            <person name="Chen X."/>
        </authorList>
    </citation>
    <scope>NUCLEOTIDE SEQUENCE [LARGE SCALE GENOMIC DNA]</scope>
    <source>
        <strain evidence="15">MN2024</strain>
        <tissue evidence="15">Gills</tissue>
    </source>
</reference>
<dbReference type="InterPro" id="IPR031919">
    <property type="entry name" value="Fucosidase_C"/>
</dbReference>
<name>A0ABD3WQG6_SINWO</name>
<comment type="catalytic activity">
    <reaction evidence="1">
        <text>a neolactoside IV(2)-alpha-Fuc-nLc4Cer(d18:1(4E)) + H2O = a neolactoside nLc4Cer(d18:1(4E)) + L-fucose</text>
        <dbReference type="Rhea" id="RHEA:48224"/>
        <dbReference type="ChEBI" id="CHEBI:2181"/>
        <dbReference type="ChEBI" id="CHEBI:15377"/>
        <dbReference type="ChEBI" id="CHEBI:17006"/>
        <dbReference type="ChEBI" id="CHEBI:28691"/>
    </reaction>
    <physiologicalReaction direction="left-to-right" evidence="1">
        <dbReference type="Rhea" id="RHEA:48225"/>
    </physiologicalReaction>
</comment>